<evidence type="ECO:0000313" key="3">
    <source>
        <dbReference type="Proteomes" id="UP000217473"/>
    </source>
</evidence>
<dbReference type="InterPro" id="IPR050072">
    <property type="entry name" value="Peptidase_M20A"/>
</dbReference>
<reference evidence="1 3" key="1">
    <citation type="journal article" date="2017" name="PLoS ONE">
        <title>Development of a real-time PCR for detection of Staphylococcus pseudintermedius using a novel automated comparison of whole-genome sequences.</title>
        <authorList>
            <person name="Verstappen K.M."/>
            <person name="Huijbregts L."/>
            <person name="Spaninks M."/>
            <person name="Wagenaar J.A."/>
            <person name="Fluit A.C."/>
            <person name="Duim B."/>
        </authorList>
    </citation>
    <scope>NUCLEOTIDE SEQUENCE [LARGE SCALE GENOMIC DNA]</scope>
    <source>
        <strain evidence="1 3">15S02591-1</strain>
    </source>
</reference>
<dbReference type="EMBL" id="NIPK01000040">
    <property type="protein sequence ID" value="RIZ49073.1"/>
    <property type="molecule type" value="Genomic_DNA"/>
</dbReference>
<protein>
    <submittedName>
        <fullName evidence="1">Arginine utilization protein RocB</fullName>
    </submittedName>
</protein>
<dbReference type="InterPro" id="IPR002933">
    <property type="entry name" value="Peptidase_M20"/>
</dbReference>
<comment type="caution">
    <text evidence="1">The sequence shown here is derived from an EMBL/GenBank/DDBJ whole genome shotgun (WGS) entry which is preliminary data.</text>
</comment>
<dbReference type="Proteomes" id="UP000217473">
    <property type="component" value="Unassembled WGS sequence"/>
</dbReference>
<dbReference type="PIRSF" id="PIRSF010386">
    <property type="entry name" value="RocB"/>
    <property type="match status" value="1"/>
</dbReference>
<dbReference type="RefSeq" id="WP_096598693.1">
    <property type="nucleotide sequence ID" value="NZ_CP094739.1"/>
</dbReference>
<evidence type="ECO:0000313" key="4">
    <source>
        <dbReference type="Proteomes" id="UP000266198"/>
    </source>
</evidence>
<keyword evidence="4" id="KW-1185">Reference proteome</keyword>
<gene>
    <name evidence="1" type="ORF">B5C07_12740</name>
    <name evidence="2" type="ORF">CDL68_12440</name>
</gene>
<dbReference type="GO" id="GO:0016787">
    <property type="term" value="F:hydrolase activity"/>
    <property type="evidence" value="ECO:0007669"/>
    <property type="project" value="InterPro"/>
</dbReference>
<dbReference type="InterPro" id="IPR012166">
    <property type="entry name" value="Uncharacterised_RocB"/>
</dbReference>
<name>A0AAX0QQF7_9STAP</name>
<evidence type="ECO:0000313" key="1">
    <source>
        <dbReference type="EMBL" id="PCF46140.1"/>
    </source>
</evidence>
<sequence length="541" mass="61510">MKTQWQTATERALLLKQLVAHQSVTHSEGEQSFPYLVKDQLMSLDYFKARPEQIHLVPTDDGRHAVVALYQGATSHKAITCISHFDTVGVEDYGLYQSEAFDMDALTATFQAHVEDFDHEVQADILSGQYLFGRGSMDMKPGLMLHMSLIEKAIIEQWDINLILITVPDEEVTSKGMHAAVAYLDELCQQHQFDIVLHLNSEPTFQQQGNDIHYFYSGSIGKIMPGVFVHGRETHVGTPALGLSSNFVMSYILQEIEYSTRFKETFEGEVTPFPVTLKMNDMKHHYDVQTPFRTVALFNLFLFKQNANDVFQQFNAAVKEGMNKAWEAYQQRMKDEDVAPMPQLQLMTYQELYQYACQHHGKRAVQHMLDQAIQNEQEPHAQSIMIIDALIRLCKSLGPVVITFFAPPYYPATNASFHPLVEAIKQTITDTAKQQCNRVSKRIHYFNGISDLSYVAPSPNGSGFDAFRDHTPVFGQTYQIPFEAIERIQAPFLNCGPMGKDAHKVTERVHQQSAFEELPILLETIIQTHFLNNTNYVDGIS</sequence>
<dbReference type="PANTHER" id="PTHR43808">
    <property type="entry name" value="ACETYLORNITHINE DEACETYLASE"/>
    <property type="match status" value="1"/>
</dbReference>
<reference evidence="2 4" key="2">
    <citation type="submission" date="2017-06" db="EMBL/GenBank/DDBJ databases">
        <title>Identification of a new gene, sdsY, involved in staphylococcal internalization in non-professional phagocytic cells (NPPCs).</title>
        <authorList>
            <person name="Maali Y."/>
            <person name="Martins-Simoes P."/>
            <person name="Trouillet-Assant S."/>
            <person name="Laurent F."/>
            <person name="Diot A."/>
            <person name="Verhoeven P."/>
            <person name="Bouvard D."/>
            <person name="Vandenesch F."/>
            <person name="Bes M."/>
        </authorList>
    </citation>
    <scope>NUCLEOTIDE SEQUENCE [LARGE SCALE GENOMIC DNA]</scope>
    <source>
        <strain evidence="2 4">Heidy</strain>
    </source>
</reference>
<dbReference type="CDD" id="cd05654">
    <property type="entry name" value="M20_ArgE_RocB"/>
    <property type="match status" value="1"/>
</dbReference>
<accession>A0AAX0QQF7</accession>
<proteinExistence type="predicted"/>
<dbReference type="Pfam" id="PF01546">
    <property type="entry name" value="Peptidase_M20"/>
    <property type="match status" value="1"/>
</dbReference>
<dbReference type="PANTHER" id="PTHR43808:SF27">
    <property type="entry name" value="PROTEIN ROCB"/>
    <property type="match status" value="1"/>
</dbReference>
<organism evidence="1 3">
    <name type="scientific">Staphylococcus delphini</name>
    <dbReference type="NCBI Taxonomy" id="53344"/>
    <lineage>
        <taxon>Bacteria</taxon>
        <taxon>Bacillati</taxon>
        <taxon>Bacillota</taxon>
        <taxon>Bacilli</taxon>
        <taxon>Bacillales</taxon>
        <taxon>Staphylococcaceae</taxon>
        <taxon>Staphylococcus</taxon>
        <taxon>Staphylococcus intermedius group</taxon>
    </lineage>
</organism>
<dbReference type="AlphaFoldDB" id="A0AAX0QQF7"/>
<evidence type="ECO:0000313" key="2">
    <source>
        <dbReference type="EMBL" id="RIZ49073.1"/>
    </source>
</evidence>
<dbReference type="EMBL" id="MWUR01000028">
    <property type="protein sequence ID" value="PCF46140.1"/>
    <property type="molecule type" value="Genomic_DNA"/>
</dbReference>
<dbReference type="Gene3D" id="3.40.630.10">
    <property type="entry name" value="Zn peptidases"/>
    <property type="match status" value="1"/>
</dbReference>
<dbReference type="Proteomes" id="UP000266198">
    <property type="component" value="Unassembled WGS sequence"/>
</dbReference>
<dbReference type="SUPFAM" id="SSF53187">
    <property type="entry name" value="Zn-dependent exopeptidases"/>
    <property type="match status" value="1"/>
</dbReference>